<keyword evidence="4 7" id="KW-0574">Periplasm</keyword>
<dbReference type="PANTHER" id="PTHR35891:SF2">
    <property type="entry name" value="THIOL:DISULFIDE INTERCHANGE PROTEIN DSBA"/>
    <property type="match status" value="1"/>
</dbReference>
<evidence type="ECO:0000256" key="9">
    <source>
        <dbReference type="SAM" id="SignalP"/>
    </source>
</evidence>
<dbReference type="InterPro" id="IPR013766">
    <property type="entry name" value="Thioredoxin_domain"/>
</dbReference>
<evidence type="ECO:0000256" key="2">
    <source>
        <dbReference type="ARBA" id="ARBA00005791"/>
    </source>
</evidence>
<proteinExistence type="inferred from homology"/>
<evidence type="ECO:0000259" key="10">
    <source>
        <dbReference type="PROSITE" id="PS51352"/>
    </source>
</evidence>
<evidence type="ECO:0000256" key="3">
    <source>
        <dbReference type="ARBA" id="ARBA00022729"/>
    </source>
</evidence>
<protein>
    <recommendedName>
        <fullName evidence="7">Thiol:disulfide interchange protein</fullName>
    </recommendedName>
</protein>
<dbReference type="PIRSF" id="PIRSF001488">
    <property type="entry name" value="Tdi_protein"/>
    <property type="match status" value="1"/>
</dbReference>
<keyword evidence="3 9" id="KW-0732">Signal</keyword>
<dbReference type="CDD" id="cd03019">
    <property type="entry name" value="DsbA_DsbA"/>
    <property type="match status" value="1"/>
</dbReference>
<gene>
    <name evidence="11" type="ORF">FHR99_002858</name>
</gene>
<dbReference type="InterPro" id="IPR036249">
    <property type="entry name" value="Thioredoxin-like_sf"/>
</dbReference>
<evidence type="ECO:0000256" key="8">
    <source>
        <dbReference type="PIRSR" id="PIRSR001488-1"/>
    </source>
</evidence>
<feature type="chain" id="PRO_5030517446" description="Thiol:disulfide interchange protein" evidence="9">
    <location>
        <begin position="23"/>
        <end position="214"/>
    </location>
</feature>
<dbReference type="Proteomes" id="UP000537130">
    <property type="component" value="Unassembled WGS sequence"/>
</dbReference>
<dbReference type="GO" id="GO:0016491">
    <property type="term" value="F:oxidoreductase activity"/>
    <property type="evidence" value="ECO:0007669"/>
    <property type="project" value="InterPro"/>
</dbReference>
<dbReference type="PROSITE" id="PS51352">
    <property type="entry name" value="THIOREDOXIN_2"/>
    <property type="match status" value="1"/>
</dbReference>
<feature type="domain" description="Thioredoxin" evidence="10">
    <location>
        <begin position="15"/>
        <end position="169"/>
    </location>
</feature>
<dbReference type="EMBL" id="JACHWY010000003">
    <property type="protein sequence ID" value="MBB3048584.1"/>
    <property type="molecule type" value="Genomic_DNA"/>
</dbReference>
<dbReference type="InterPro" id="IPR001853">
    <property type="entry name" value="DSBA-like_thioredoxin_dom"/>
</dbReference>
<dbReference type="GO" id="GO:0042597">
    <property type="term" value="C:periplasmic space"/>
    <property type="evidence" value="ECO:0007669"/>
    <property type="project" value="UniProtKB-SubCell"/>
</dbReference>
<evidence type="ECO:0000256" key="6">
    <source>
        <dbReference type="ARBA" id="ARBA00023284"/>
    </source>
</evidence>
<evidence type="ECO:0000256" key="5">
    <source>
        <dbReference type="ARBA" id="ARBA00023157"/>
    </source>
</evidence>
<sequence>MLTRRWLIASLLTLLLPAAACADQSANRFVEGEHYIRLDSEVRTVNPNKIEVTEVFWYGCSHCFHFEPMVHAWSEKQADDVVFVQSPAMWNRIMETHARAFYTAKALGVLDKVHQPIFNAINMERNMLRDADALAELFAQQGVERAKFMKVFNSFSVDSQVRQADARARGYGIQGTPEMVVNGKFRVSTRTAGSQRGMLEVVDYLVEQERKAAQ</sequence>
<feature type="signal peptide" evidence="9">
    <location>
        <begin position="1"/>
        <end position="22"/>
    </location>
</feature>
<dbReference type="PANTHER" id="PTHR35891">
    <property type="entry name" value="THIOL:DISULFIDE INTERCHANGE PROTEIN DSBA"/>
    <property type="match status" value="1"/>
</dbReference>
<evidence type="ECO:0000313" key="11">
    <source>
        <dbReference type="EMBL" id="MBB3048584.1"/>
    </source>
</evidence>
<keyword evidence="12" id="KW-1185">Reference proteome</keyword>
<comment type="similarity">
    <text evidence="2">Belongs to the thioredoxin family. DsbA subfamily.</text>
</comment>
<dbReference type="SUPFAM" id="SSF52833">
    <property type="entry name" value="Thioredoxin-like"/>
    <property type="match status" value="1"/>
</dbReference>
<comment type="subcellular location">
    <subcellularLocation>
        <location evidence="1 7">Periplasm</location>
    </subcellularLocation>
</comment>
<keyword evidence="5 7" id="KW-1015">Disulfide bond</keyword>
<dbReference type="AlphaFoldDB" id="A0A7W4W809"/>
<evidence type="ECO:0000256" key="7">
    <source>
        <dbReference type="PIRNR" id="PIRNR001488"/>
    </source>
</evidence>
<accession>A0A7W4W809</accession>
<name>A0A7W4W809_9GAMM</name>
<dbReference type="InterPro" id="IPR050824">
    <property type="entry name" value="Thiol_disulfide_DsbA"/>
</dbReference>
<evidence type="ECO:0000256" key="1">
    <source>
        <dbReference type="ARBA" id="ARBA00004418"/>
    </source>
</evidence>
<organism evidence="11 12">
    <name type="scientific">Litorivivens lipolytica</name>
    <dbReference type="NCBI Taxonomy" id="1524264"/>
    <lineage>
        <taxon>Bacteria</taxon>
        <taxon>Pseudomonadati</taxon>
        <taxon>Pseudomonadota</taxon>
        <taxon>Gammaproteobacteria</taxon>
        <taxon>Litorivivens</taxon>
    </lineage>
</organism>
<dbReference type="Gene3D" id="3.40.30.10">
    <property type="entry name" value="Glutaredoxin"/>
    <property type="match status" value="1"/>
</dbReference>
<evidence type="ECO:0000313" key="12">
    <source>
        <dbReference type="Proteomes" id="UP000537130"/>
    </source>
</evidence>
<keyword evidence="6" id="KW-0676">Redox-active center</keyword>
<reference evidence="11 12" key="1">
    <citation type="submission" date="2020-08" db="EMBL/GenBank/DDBJ databases">
        <title>Genomic Encyclopedia of Type Strains, Phase III (KMG-III): the genomes of soil and plant-associated and newly described type strains.</title>
        <authorList>
            <person name="Whitman W."/>
        </authorList>
    </citation>
    <scope>NUCLEOTIDE SEQUENCE [LARGE SCALE GENOMIC DNA]</scope>
    <source>
        <strain evidence="11 12">CECT 8654</strain>
    </source>
</reference>
<evidence type="ECO:0000256" key="4">
    <source>
        <dbReference type="ARBA" id="ARBA00022764"/>
    </source>
</evidence>
<feature type="disulfide bond" description="Redox-active" evidence="8">
    <location>
        <begin position="60"/>
        <end position="63"/>
    </location>
</feature>
<dbReference type="RefSeq" id="WP_183411365.1">
    <property type="nucleotide sequence ID" value="NZ_JACHWY010000003.1"/>
</dbReference>
<dbReference type="Pfam" id="PF01323">
    <property type="entry name" value="DSBA"/>
    <property type="match status" value="1"/>
</dbReference>
<dbReference type="InterPro" id="IPR023205">
    <property type="entry name" value="DsbA/DsbL"/>
</dbReference>
<comment type="caution">
    <text evidence="11">The sequence shown here is derived from an EMBL/GenBank/DDBJ whole genome shotgun (WGS) entry which is preliminary data.</text>
</comment>